<evidence type="ECO:0000256" key="6">
    <source>
        <dbReference type="ARBA" id="ARBA00012180"/>
    </source>
</evidence>
<dbReference type="GO" id="GO:0005737">
    <property type="term" value="C:cytoplasm"/>
    <property type="evidence" value="ECO:0007669"/>
    <property type="project" value="UniProtKB-SubCell"/>
</dbReference>
<evidence type="ECO:0000256" key="11">
    <source>
        <dbReference type="ARBA" id="ARBA00022759"/>
    </source>
</evidence>
<evidence type="ECO:0000256" key="17">
    <source>
        <dbReference type="SAM" id="MobiDB-lite"/>
    </source>
</evidence>
<evidence type="ECO:0000256" key="10">
    <source>
        <dbReference type="ARBA" id="ARBA00022723"/>
    </source>
</evidence>
<evidence type="ECO:0000256" key="14">
    <source>
        <dbReference type="HAMAP-Rule" id="MF_00052"/>
    </source>
</evidence>
<comment type="catalytic activity">
    <reaction evidence="1 14 15 16">
        <text>Endonucleolytic cleavage to 5'-phosphomonoester.</text>
        <dbReference type="EC" id="3.1.26.4"/>
    </reaction>
</comment>
<dbReference type="OrthoDB" id="9803420at2"/>
<dbReference type="NCBIfam" id="NF000595">
    <property type="entry name" value="PRK00015.1-3"/>
    <property type="match status" value="1"/>
</dbReference>
<gene>
    <name evidence="14" type="primary">rnhB</name>
    <name evidence="19" type="ORF">SAMN05444336_109114</name>
</gene>
<organism evidence="19 20">
    <name type="scientific">Albimonas donghaensis</name>
    <dbReference type="NCBI Taxonomy" id="356660"/>
    <lineage>
        <taxon>Bacteria</taxon>
        <taxon>Pseudomonadati</taxon>
        <taxon>Pseudomonadota</taxon>
        <taxon>Alphaproteobacteria</taxon>
        <taxon>Rhodobacterales</taxon>
        <taxon>Paracoccaceae</taxon>
        <taxon>Albimonas</taxon>
    </lineage>
</organism>
<feature type="domain" description="RNase H type-2" evidence="18">
    <location>
        <begin position="37"/>
        <end position="226"/>
    </location>
</feature>
<dbReference type="Pfam" id="PF01351">
    <property type="entry name" value="RNase_HII"/>
    <property type="match status" value="1"/>
</dbReference>
<evidence type="ECO:0000256" key="12">
    <source>
        <dbReference type="ARBA" id="ARBA00022801"/>
    </source>
</evidence>
<evidence type="ECO:0000256" key="9">
    <source>
        <dbReference type="ARBA" id="ARBA00022722"/>
    </source>
</evidence>
<evidence type="ECO:0000256" key="16">
    <source>
        <dbReference type="RuleBase" id="RU003515"/>
    </source>
</evidence>
<keyword evidence="10 14" id="KW-0479">Metal-binding</keyword>
<dbReference type="CDD" id="cd07182">
    <property type="entry name" value="RNase_HII_bacteria_HII_like"/>
    <property type="match status" value="1"/>
</dbReference>
<evidence type="ECO:0000256" key="4">
    <source>
        <dbReference type="ARBA" id="ARBA00004496"/>
    </source>
</evidence>
<dbReference type="PANTHER" id="PTHR10954:SF18">
    <property type="entry name" value="RIBONUCLEASE HII"/>
    <property type="match status" value="1"/>
</dbReference>
<evidence type="ECO:0000259" key="18">
    <source>
        <dbReference type="PROSITE" id="PS51975"/>
    </source>
</evidence>
<comment type="similarity">
    <text evidence="5 14 16">Belongs to the RNase HII family.</text>
</comment>
<dbReference type="InterPro" id="IPR012337">
    <property type="entry name" value="RNaseH-like_sf"/>
</dbReference>
<feature type="region of interest" description="Disordered" evidence="17">
    <location>
        <begin position="1"/>
        <end position="22"/>
    </location>
</feature>
<protein>
    <recommendedName>
        <fullName evidence="7 14">Ribonuclease HII</fullName>
        <shortName evidence="14">RNase HII</shortName>
        <ecNumber evidence="6 14">3.1.26.4</ecNumber>
    </recommendedName>
</protein>
<evidence type="ECO:0000256" key="13">
    <source>
        <dbReference type="ARBA" id="ARBA00023211"/>
    </source>
</evidence>
<dbReference type="EMBL" id="FNMZ01000009">
    <property type="protein sequence ID" value="SDX75055.1"/>
    <property type="molecule type" value="Genomic_DNA"/>
</dbReference>
<feature type="binding site" evidence="14 15">
    <location>
        <position position="134"/>
    </location>
    <ligand>
        <name>a divalent metal cation</name>
        <dbReference type="ChEBI" id="CHEBI:60240"/>
    </ligand>
</feature>
<evidence type="ECO:0000256" key="8">
    <source>
        <dbReference type="ARBA" id="ARBA00022490"/>
    </source>
</evidence>
<accession>A0A1H3E8R9</accession>
<comment type="function">
    <text evidence="3 14 16">Endonuclease that specifically degrades the RNA of RNA-DNA hybrids.</text>
</comment>
<dbReference type="EC" id="3.1.26.4" evidence="6 14"/>
<dbReference type="GO" id="GO:0006298">
    <property type="term" value="P:mismatch repair"/>
    <property type="evidence" value="ECO:0007669"/>
    <property type="project" value="TreeGrafter"/>
</dbReference>
<dbReference type="InterPro" id="IPR001352">
    <property type="entry name" value="RNase_HII/HIII"/>
</dbReference>
<sequence>MPPRKTGPKAPRPPLILPPAPDHAHETEALARLPAGALVCGVDEAGRGPWAGPVHAGAVVLNPDAIPQGLNDSKKLTARRREALAAELKACADWAVGVASVEEIDRLGLGRAADLAMIRAVEGLPRPPAFALIDGRRVPPGLPCPSGWLIKGDARSVSIAAASILAKTERDAEMDRLAVLHPEYGWEANRGYGAPAHIAALKLWGVTPHHRRSFRPIHNILVEESRPTD</sequence>
<dbReference type="GO" id="GO:0032299">
    <property type="term" value="C:ribonuclease H2 complex"/>
    <property type="evidence" value="ECO:0007669"/>
    <property type="project" value="TreeGrafter"/>
</dbReference>
<dbReference type="AlphaFoldDB" id="A0A1H3E8R9"/>
<keyword evidence="11 14" id="KW-0255">Endonuclease</keyword>
<evidence type="ECO:0000256" key="5">
    <source>
        <dbReference type="ARBA" id="ARBA00007383"/>
    </source>
</evidence>
<evidence type="ECO:0000256" key="1">
    <source>
        <dbReference type="ARBA" id="ARBA00000077"/>
    </source>
</evidence>
<dbReference type="GO" id="GO:0003723">
    <property type="term" value="F:RNA binding"/>
    <property type="evidence" value="ECO:0007669"/>
    <property type="project" value="UniProtKB-UniRule"/>
</dbReference>
<dbReference type="HAMAP" id="MF_00052_B">
    <property type="entry name" value="RNase_HII_B"/>
    <property type="match status" value="1"/>
</dbReference>
<dbReference type="SUPFAM" id="SSF53098">
    <property type="entry name" value="Ribonuclease H-like"/>
    <property type="match status" value="1"/>
</dbReference>
<keyword evidence="9 14" id="KW-0540">Nuclease</keyword>
<dbReference type="GO" id="GO:0030145">
    <property type="term" value="F:manganese ion binding"/>
    <property type="evidence" value="ECO:0007669"/>
    <property type="project" value="UniProtKB-UniRule"/>
</dbReference>
<evidence type="ECO:0000313" key="19">
    <source>
        <dbReference type="EMBL" id="SDX75055.1"/>
    </source>
</evidence>
<proteinExistence type="inferred from homology"/>
<feature type="binding site" evidence="14 15">
    <location>
        <position position="43"/>
    </location>
    <ligand>
        <name>a divalent metal cation</name>
        <dbReference type="ChEBI" id="CHEBI:60240"/>
    </ligand>
</feature>
<dbReference type="InterPro" id="IPR036397">
    <property type="entry name" value="RNaseH_sf"/>
</dbReference>
<dbReference type="Gene3D" id="3.30.420.10">
    <property type="entry name" value="Ribonuclease H-like superfamily/Ribonuclease H"/>
    <property type="match status" value="1"/>
</dbReference>
<dbReference type="Proteomes" id="UP000199118">
    <property type="component" value="Unassembled WGS sequence"/>
</dbReference>
<dbReference type="PANTHER" id="PTHR10954">
    <property type="entry name" value="RIBONUCLEASE H2 SUBUNIT A"/>
    <property type="match status" value="1"/>
</dbReference>
<keyword evidence="12 14" id="KW-0378">Hydrolase</keyword>
<keyword evidence="8 14" id="KW-0963">Cytoplasm</keyword>
<comment type="cofactor">
    <cofactor evidence="14 15">
        <name>Mn(2+)</name>
        <dbReference type="ChEBI" id="CHEBI:29035"/>
    </cofactor>
    <cofactor evidence="14 15">
        <name>Mg(2+)</name>
        <dbReference type="ChEBI" id="CHEBI:18420"/>
    </cofactor>
    <text evidence="14 15">Manganese or magnesium. Binds 1 divalent metal ion per monomer in the absence of substrate. May bind a second metal ion after substrate binding.</text>
</comment>
<evidence type="ECO:0000256" key="7">
    <source>
        <dbReference type="ARBA" id="ARBA00019179"/>
    </source>
</evidence>
<comment type="cofactor">
    <cofactor evidence="2">
        <name>Mg(2+)</name>
        <dbReference type="ChEBI" id="CHEBI:18420"/>
    </cofactor>
</comment>
<comment type="subcellular location">
    <subcellularLocation>
        <location evidence="4 14">Cytoplasm</location>
    </subcellularLocation>
</comment>
<dbReference type="STRING" id="356660.SAMN05444336_109114"/>
<dbReference type="InterPro" id="IPR022898">
    <property type="entry name" value="RNase_HII"/>
</dbReference>
<evidence type="ECO:0000256" key="15">
    <source>
        <dbReference type="PROSITE-ProRule" id="PRU01319"/>
    </source>
</evidence>
<evidence type="ECO:0000313" key="20">
    <source>
        <dbReference type="Proteomes" id="UP000199118"/>
    </source>
</evidence>
<keyword evidence="13 14" id="KW-0464">Manganese</keyword>
<feature type="binding site" evidence="14 15">
    <location>
        <position position="44"/>
    </location>
    <ligand>
        <name>a divalent metal cation</name>
        <dbReference type="ChEBI" id="CHEBI:60240"/>
    </ligand>
</feature>
<dbReference type="PROSITE" id="PS51975">
    <property type="entry name" value="RNASE_H_2"/>
    <property type="match status" value="1"/>
</dbReference>
<dbReference type="GO" id="GO:0004523">
    <property type="term" value="F:RNA-DNA hybrid ribonuclease activity"/>
    <property type="evidence" value="ECO:0007669"/>
    <property type="project" value="UniProtKB-UniRule"/>
</dbReference>
<reference evidence="19 20" key="1">
    <citation type="submission" date="2016-10" db="EMBL/GenBank/DDBJ databases">
        <authorList>
            <person name="de Groot N.N."/>
        </authorList>
    </citation>
    <scope>NUCLEOTIDE SEQUENCE [LARGE SCALE GENOMIC DNA]</scope>
    <source>
        <strain evidence="19 20">DSM 17890</strain>
    </source>
</reference>
<dbReference type="GO" id="GO:0043137">
    <property type="term" value="P:DNA replication, removal of RNA primer"/>
    <property type="evidence" value="ECO:0007669"/>
    <property type="project" value="TreeGrafter"/>
</dbReference>
<evidence type="ECO:0000256" key="3">
    <source>
        <dbReference type="ARBA" id="ARBA00004065"/>
    </source>
</evidence>
<dbReference type="InterPro" id="IPR024567">
    <property type="entry name" value="RNase_HII/HIII_dom"/>
</dbReference>
<keyword evidence="20" id="KW-1185">Reference proteome</keyword>
<dbReference type="RefSeq" id="WP_092684522.1">
    <property type="nucleotide sequence ID" value="NZ_FNMZ01000009.1"/>
</dbReference>
<evidence type="ECO:0000256" key="2">
    <source>
        <dbReference type="ARBA" id="ARBA00001946"/>
    </source>
</evidence>
<feature type="compositionally biased region" description="Pro residues" evidence="17">
    <location>
        <begin position="1"/>
        <end position="21"/>
    </location>
</feature>
<name>A0A1H3E8R9_9RHOB</name>